<reference evidence="2 3" key="1">
    <citation type="submission" date="2023-07" db="EMBL/GenBank/DDBJ databases">
        <title>Genomic Encyclopedia of Type Strains, Phase IV (KMG-IV): sequencing the most valuable type-strain genomes for metagenomic binning, comparative biology and taxonomic classification.</title>
        <authorList>
            <person name="Goeker M."/>
        </authorList>
    </citation>
    <scope>NUCLEOTIDE SEQUENCE [LARGE SCALE GENOMIC DNA]</scope>
    <source>
        <strain evidence="2 3">B1-1</strain>
    </source>
</reference>
<feature type="signal peptide" evidence="1">
    <location>
        <begin position="1"/>
        <end position="20"/>
    </location>
</feature>
<gene>
    <name evidence="2" type="ORF">QO015_003945</name>
</gene>
<dbReference type="EMBL" id="JAUSWJ010000001">
    <property type="protein sequence ID" value="MDQ0518332.1"/>
    <property type="molecule type" value="Genomic_DNA"/>
</dbReference>
<sequence>MRRTLLALALIAATTPAALACTEDELQAKSIELADLVKAIVAKDPAQQPTWRAKQVDVDRLAERSTNIDEICAAYDKAIGEAKAAQ</sequence>
<comment type="caution">
    <text evidence="2">The sequence shown here is derived from an EMBL/GenBank/DDBJ whole genome shotgun (WGS) entry which is preliminary data.</text>
</comment>
<dbReference type="Proteomes" id="UP001223743">
    <property type="component" value="Unassembled WGS sequence"/>
</dbReference>
<evidence type="ECO:0000313" key="2">
    <source>
        <dbReference type="EMBL" id="MDQ0518332.1"/>
    </source>
</evidence>
<organism evidence="2 3">
    <name type="scientific">Kaistia geumhonensis</name>
    <dbReference type="NCBI Taxonomy" id="410839"/>
    <lineage>
        <taxon>Bacteria</taxon>
        <taxon>Pseudomonadati</taxon>
        <taxon>Pseudomonadota</taxon>
        <taxon>Alphaproteobacteria</taxon>
        <taxon>Hyphomicrobiales</taxon>
        <taxon>Kaistiaceae</taxon>
        <taxon>Kaistia</taxon>
    </lineage>
</organism>
<proteinExistence type="predicted"/>
<keyword evidence="3" id="KW-1185">Reference proteome</keyword>
<accession>A0ABU0MBI6</accession>
<feature type="chain" id="PRO_5045173789" evidence="1">
    <location>
        <begin position="21"/>
        <end position="86"/>
    </location>
</feature>
<evidence type="ECO:0000256" key="1">
    <source>
        <dbReference type="SAM" id="SignalP"/>
    </source>
</evidence>
<evidence type="ECO:0000313" key="3">
    <source>
        <dbReference type="Proteomes" id="UP001223743"/>
    </source>
</evidence>
<dbReference type="PROSITE" id="PS51257">
    <property type="entry name" value="PROKAR_LIPOPROTEIN"/>
    <property type="match status" value="1"/>
</dbReference>
<keyword evidence="1" id="KW-0732">Signal</keyword>
<dbReference type="RefSeq" id="WP_307291009.1">
    <property type="nucleotide sequence ID" value="NZ_JAUSWJ010000001.1"/>
</dbReference>
<protein>
    <submittedName>
        <fullName evidence="2">Uncharacterized protein</fullName>
    </submittedName>
</protein>
<name>A0ABU0MBI6_9HYPH</name>